<reference evidence="4" key="1">
    <citation type="submission" date="2023-04" db="EMBL/GenBank/DDBJ databases">
        <title>Phytophthora lilii NBRC 32176.</title>
        <authorList>
            <person name="Ichikawa N."/>
            <person name="Sato H."/>
            <person name="Tonouchi N."/>
        </authorList>
    </citation>
    <scope>NUCLEOTIDE SEQUENCE</scope>
    <source>
        <strain evidence="4">NBRC 32176</strain>
    </source>
</reference>
<dbReference type="InterPro" id="IPR019734">
    <property type="entry name" value="TPR_rpt"/>
</dbReference>
<feature type="compositionally biased region" description="Polar residues" evidence="2">
    <location>
        <begin position="310"/>
        <end position="319"/>
    </location>
</feature>
<evidence type="ECO:0000256" key="2">
    <source>
        <dbReference type="SAM" id="MobiDB-lite"/>
    </source>
</evidence>
<feature type="compositionally biased region" description="Acidic residues" evidence="2">
    <location>
        <begin position="779"/>
        <end position="795"/>
    </location>
</feature>
<accession>A0A9W6TN18</accession>
<dbReference type="GO" id="GO:0071218">
    <property type="term" value="P:cellular response to misfolded protein"/>
    <property type="evidence" value="ECO:0007669"/>
    <property type="project" value="TreeGrafter"/>
</dbReference>
<sequence>MEMNRGEAEKCLEIGKKHLRLGNWEKAIKFFDKSHRMYPLPGVEAMRDRAKAELDKASAPRAQPTSPRGGASSAGVRHRAAPAAAASAPSRSPSSEPSRPYTSEQLQMVRKIKACKNHYEVLAVQQTATENEVKKAYRKNSAPGAEDAFKAVGKAFAILSDPDKRAHYDRYGDDAPVQQQQQGRRYAQEDDITPEEIFNMFFGGGFRPRGRRPQQQAHRQQQQQEQRGAVHDPLARSLTGGANGRAGARVEALGELREPEAASEADDLPRAQLAQRRPRGRNAQGAGDEDATLRRAAEAPANAALLTSDAAQQPSEQLQASGSSVGSASDASASSEPVDTSAVAAAQEAAGLRRATNKIQQLQGSLGINVNPFGRPGGPSSGGYRKPASAQRESIMSTGEEQYGHTQHAMGVAMPGMTGSAIPMPGLAKGGFRLPGMAPEGEQSAEAPAAALDDSHVSCGVNVLMTLMKTMAAPIIDDVKPSVVEPSAAAVPAPSEVIEPKAPETPAVVSTPAPAANLFASPAPTPAYTLAPTPAPAAPVPAPKPAPTPAPAATLQKLPEPELMPPMKPYTIEDDDPYAPVYDTPVDTPFAPAGFPSALMANFSMDELTLDDKPKPAATSAPSSTPASSLFGVSAPTPAPVSEPAPKPVSPPPAAPVEAPKLVSPPPAAPIDTPKPTPAPVFTPAPAPVPERAPSPTPVAVSAPVEIVTPAQTPAPVPAAPTPVPTPAPVVSIPTPEPTPAATPAPAFAPALTPVAAAPAPVASSGSSYLFGAAAAAAMDDDDTSESDWSDDDNDGGNQSLFGAQSTVPKPAAATPAPVLVTPSQPTPELHQAQAPVSGSLFGDASSAPAPVAATASAPAPGFVQATPQAAIPPAPYSSLFSGAVSSSSESESDSDDEGGLFGTGVPSKR</sequence>
<feature type="region of interest" description="Disordered" evidence="2">
    <location>
        <begin position="367"/>
        <end position="394"/>
    </location>
</feature>
<dbReference type="OrthoDB" id="552049at2759"/>
<feature type="compositionally biased region" description="Low complexity" evidence="2">
    <location>
        <begin position="877"/>
        <end position="890"/>
    </location>
</feature>
<keyword evidence="5" id="KW-1185">Reference proteome</keyword>
<feature type="region of interest" description="Disordered" evidence="2">
    <location>
        <begin position="310"/>
        <end position="342"/>
    </location>
</feature>
<evidence type="ECO:0000313" key="4">
    <source>
        <dbReference type="EMBL" id="GMF15882.1"/>
    </source>
</evidence>
<keyword evidence="1" id="KW-0802">TPR repeat</keyword>
<protein>
    <submittedName>
        <fullName evidence="4">Unnamed protein product</fullName>
    </submittedName>
</protein>
<feature type="compositionally biased region" description="Low complexity" evidence="2">
    <location>
        <begin position="81"/>
        <end position="100"/>
    </location>
</feature>
<feature type="compositionally biased region" description="Low complexity" evidence="2">
    <location>
        <begin position="845"/>
        <end position="870"/>
    </location>
</feature>
<comment type="caution">
    <text evidence="4">The sequence shown here is derived from an EMBL/GenBank/DDBJ whole genome shotgun (WGS) entry which is preliminary data.</text>
</comment>
<feature type="region of interest" description="Disordered" evidence="2">
    <location>
        <begin position="532"/>
        <end position="551"/>
    </location>
</feature>
<feature type="compositionally biased region" description="Low complexity" evidence="2">
    <location>
        <begin position="320"/>
        <end position="335"/>
    </location>
</feature>
<feature type="compositionally biased region" description="Pro residues" evidence="2">
    <location>
        <begin position="713"/>
        <end position="728"/>
    </location>
</feature>
<dbReference type="AlphaFoldDB" id="A0A9W6TN18"/>
<organism evidence="4 5">
    <name type="scientific">Phytophthora lilii</name>
    <dbReference type="NCBI Taxonomy" id="2077276"/>
    <lineage>
        <taxon>Eukaryota</taxon>
        <taxon>Sar</taxon>
        <taxon>Stramenopiles</taxon>
        <taxon>Oomycota</taxon>
        <taxon>Peronosporomycetes</taxon>
        <taxon>Peronosporales</taxon>
        <taxon>Peronosporaceae</taxon>
        <taxon>Phytophthora</taxon>
    </lineage>
</organism>
<dbReference type="PROSITE" id="PS50076">
    <property type="entry name" value="DNAJ_2"/>
    <property type="match status" value="1"/>
</dbReference>
<gene>
    <name evidence="4" type="ORF">Plil01_000555000</name>
</gene>
<feature type="region of interest" description="Disordered" evidence="2">
    <location>
        <begin position="167"/>
        <end position="291"/>
    </location>
</feature>
<dbReference type="GO" id="GO:0005789">
    <property type="term" value="C:endoplasmic reticulum membrane"/>
    <property type="evidence" value="ECO:0007669"/>
    <property type="project" value="TreeGrafter"/>
</dbReference>
<dbReference type="PRINTS" id="PR00625">
    <property type="entry name" value="JDOMAIN"/>
</dbReference>
<dbReference type="InterPro" id="IPR036869">
    <property type="entry name" value="J_dom_sf"/>
</dbReference>
<dbReference type="SMART" id="SM00271">
    <property type="entry name" value="DnaJ"/>
    <property type="match status" value="1"/>
</dbReference>
<evidence type="ECO:0000256" key="1">
    <source>
        <dbReference type="PROSITE-ProRule" id="PRU00339"/>
    </source>
</evidence>
<dbReference type="Gene3D" id="1.10.287.110">
    <property type="entry name" value="DnaJ domain"/>
    <property type="match status" value="1"/>
</dbReference>
<dbReference type="Pfam" id="PF00226">
    <property type="entry name" value="DnaJ"/>
    <property type="match status" value="1"/>
</dbReference>
<proteinExistence type="predicted"/>
<dbReference type="InterPro" id="IPR051100">
    <property type="entry name" value="DnaJ_subfamily_B/C"/>
</dbReference>
<feature type="region of interest" description="Disordered" evidence="2">
    <location>
        <begin position="52"/>
        <end position="104"/>
    </location>
</feature>
<dbReference type="InterPro" id="IPR001623">
    <property type="entry name" value="DnaJ_domain"/>
</dbReference>
<feature type="region of interest" description="Disordered" evidence="2">
    <location>
        <begin position="776"/>
        <end position="910"/>
    </location>
</feature>
<dbReference type="PANTHER" id="PTHR43908">
    <property type="entry name" value="AT29763P-RELATED"/>
    <property type="match status" value="1"/>
</dbReference>
<dbReference type="SUPFAM" id="SSF46565">
    <property type="entry name" value="Chaperone J-domain"/>
    <property type="match status" value="1"/>
</dbReference>
<feature type="domain" description="J" evidence="3">
    <location>
        <begin position="117"/>
        <end position="172"/>
    </location>
</feature>
<feature type="compositionally biased region" description="Low complexity" evidence="2">
    <location>
        <begin position="213"/>
        <end position="227"/>
    </location>
</feature>
<feature type="compositionally biased region" description="Pro residues" evidence="2">
    <location>
        <begin position="637"/>
        <end position="655"/>
    </location>
</feature>
<dbReference type="CDD" id="cd06257">
    <property type="entry name" value="DnaJ"/>
    <property type="match status" value="1"/>
</dbReference>
<name>A0A9W6TN18_9STRA</name>
<dbReference type="InterPro" id="IPR018253">
    <property type="entry name" value="DnaJ_domain_CS"/>
</dbReference>
<feature type="compositionally biased region" description="Low complexity" evidence="2">
    <location>
        <begin position="807"/>
        <end position="823"/>
    </location>
</feature>
<feature type="repeat" description="TPR" evidence="1">
    <location>
        <begin position="8"/>
        <end position="41"/>
    </location>
</feature>
<feature type="compositionally biased region" description="Pro residues" evidence="2">
    <location>
        <begin position="533"/>
        <end position="550"/>
    </location>
</feature>
<evidence type="ECO:0000313" key="5">
    <source>
        <dbReference type="Proteomes" id="UP001165083"/>
    </source>
</evidence>
<feature type="compositionally biased region" description="Low complexity" evidence="2">
    <location>
        <begin position="616"/>
        <end position="636"/>
    </location>
</feature>
<dbReference type="PROSITE" id="PS00636">
    <property type="entry name" value="DNAJ_1"/>
    <property type="match status" value="1"/>
</dbReference>
<evidence type="ECO:0000259" key="3">
    <source>
        <dbReference type="PROSITE" id="PS50076"/>
    </source>
</evidence>
<feature type="compositionally biased region" description="Pro residues" evidence="2">
    <location>
        <begin position="663"/>
        <end position="697"/>
    </location>
</feature>
<dbReference type="PROSITE" id="PS50005">
    <property type="entry name" value="TPR"/>
    <property type="match status" value="1"/>
</dbReference>
<dbReference type="PANTHER" id="PTHR43908:SF3">
    <property type="entry name" value="AT29763P-RELATED"/>
    <property type="match status" value="1"/>
</dbReference>
<dbReference type="EMBL" id="BSXW01000232">
    <property type="protein sequence ID" value="GMF15882.1"/>
    <property type="molecule type" value="Genomic_DNA"/>
</dbReference>
<dbReference type="GO" id="GO:0030544">
    <property type="term" value="F:Hsp70 protein binding"/>
    <property type="evidence" value="ECO:0007669"/>
    <property type="project" value="TreeGrafter"/>
</dbReference>
<dbReference type="Proteomes" id="UP001165083">
    <property type="component" value="Unassembled WGS sequence"/>
</dbReference>
<feature type="region of interest" description="Disordered" evidence="2">
    <location>
        <begin position="712"/>
        <end position="745"/>
    </location>
</feature>
<feature type="region of interest" description="Disordered" evidence="2">
    <location>
        <begin position="611"/>
        <end position="698"/>
    </location>
</feature>